<feature type="transmembrane region" description="Helical" evidence="1">
    <location>
        <begin position="12"/>
        <end position="31"/>
    </location>
</feature>
<feature type="transmembrane region" description="Helical" evidence="1">
    <location>
        <begin position="81"/>
        <end position="99"/>
    </location>
</feature>
<feature type="transmembrane region" description="Helical" evidence="1">
    <location>
        <begin position="51"/>
        <end position="74"/>
    </location>
</feature>
<feature type="transmembrane region" description="Helical" evidence="1">
    <location>
        <begin position="216"/>
        <end position="235"/>
    </location>
</feature>
<dbReference type="InterPro" id="IPR011701">
    <property type="entry name" value="MFS"/>
</dbReference>
<evidence type="ECO:0000313" key="2">
    <source>
        <dbReference type="EMBL" id="MFC7269246.1"/>
    </source>
</evidence>
<accession>A0ABW2HDU4</accession>
<sequence length="401" mass="41025">MTAPRSLPPVRSLWWLTVVIVLTAGMLRAPFVAVAPVAGDIGADLGVGAGTVGLLTSIPILCFAVCTPFAVGIIRRGGPDFALTLAMAGAVVGCIVRSSGGIAAAVAGTAILGAFLTIGNVVVPILVAREYDTRRAHTMTGVYTSAFNVGTMTVTLATAPLAAQVGWRTAILVWAAFGLGAVAVWIPLRGLRLALVPRRGPRPSRESDAPSAARDAATWLLAAAFAGQAFAFYSATAWLPTILGDQGFTAAAAGAIAAIFQVAGIAGSLLLPQLTTRTSLRLAVTCTGLAWLTVPLGFLLAPAGWFAWCAIGGVAQGAGITLVFIMINAFRDDQHTTAGRSGIVQGVGYAVAGLGPLLLGALHEWTATWVWPLLLVLAATLLFLGAGVVVARMLDGRARVG</sequence>
<feature type="transmembrane region" description="Helical" evidence="1">
    <location>
        <begin position="369"/>
        <end position="391"/>
    </location>
</feature>
<feature type="transmembrane region" description="Helical" evidence="1">
    <location>
        <begin position="305"/>
        <end position="330"/>
    </location>
</feature>
<feature type="transmembrane region" description="Helical" evidence="1">
    <location>
        <begin position="342"/>
        <end position="363"/>
    </location>
</feature>
<keyword evidence="1" id="KW-0472">Membrane</keyword>
<organism evidence="2 3">
    <name type="scientific">Microbacterium fluvii</name>
    <dbReference type="NCBI Taxonomy" id="415215"/>
    <lineage>
        <taxon>Bacteria</taxon>
        <taxon>Bacillati</taxon>
        <taxon>Actinomycetota</taxon>
        <taxon>Actinomycetes</taxon>
        <taxon>Micrococcales</taxon>
        <taxon>Microbacteriaceae</taxon>
        <taxon>Microbacterium</taxon>
    </lineage>
</organism>
<feature type="transmembrane region" description="Helical" evidence="1">
    <location>
        <begin position="247"/>
        <end position="270"/>
    </location>
</feature>
<dbReference type="InterPro" id="IPR036259">
    <property type="entry name" value="MFS_trans_sf"/>
</dbReference>
<dbReference type="PANTHER" id="PTHR23523">
    <property type="match status" value="1"/>
</dbReference>
<evidence type="ECO:0000256" key="1">
    <source>
        <dbReference type="SAM" id="Phobius"/>
    </source>
</evidence>
<dbReference type="InterPro" id="IPR052524">
    <property type="entry name" value="MFS_Cyanate_Porter"/>
</dbReference>
<dbReference type="Pfam" id="PF07690">
    <property type="entry name" value="MFS_1"/>
    <property type="match status" value="1"/>
</dbReference>
<dbReference type="PANTHER" id="PTHR23523:SF2">
    <property type="entry name" value="2-NITROIMIDAZOLE TRANSPORTER"/>
    <property type="match status" value="1"/>
</dbReference>
<feature type="transmembrane region" description="Helical" evidence="1">
    <location>
        <begin position="171"/>
        <end position="195"/>
    </location>
</feature>
<evidence type="ECO:0000313" key="3">
    <source>
        <dbReference type="Proteomes" id="UP001596507"/>
    </source>
</evidence>
<feature type="transmembrane region" description="Helical" evidence="1">
    <location>
        <begin position="140"/>
        <end position="159"/>
    </location>
</feature>
<dbReference type="EMBL" id="JBHTBE010000002">
    <property type="protein sequence ID" value="MFC7269246.1"/>
    <property type="molecule type" value="Genomic_DNA"/>
</dbReference>
<dbReference type="SUPFAM" id="SSF103473">
    <property type="entry name" value="MFS general substrate transporter"/>
    <property type="match status" value="1"/>
</dbReference>
<comment type="caution">
    <text evidence="2">The sequence shown here is derived from an EMBL/GenBank/DDBJ whole genome shotgun (WGS) entry which is preliminary data.</text>
</comment>
<name>A0ABW2HDU4_9MICO</name>
<dbReference type="Gene3D" id="1.20.1250.20">
    <property type="entry name" value="MFS general substrate transporter like domains"/>
    <property type="match status" value="2"/>
</dbReference>
<keyword evidence="1" id="KW-1133">Transmembrane helix</keyword>
<keyword evidence="1" id="KW-0812">Transmembrane</keyword>
<keyword evidence="3" id="KW-1185">Reference proteome</keyword>
<dbReference type="Proteomes" id="UP001596507">
    <property type="component" value="Unassembled WGS sequence"/>
</dbReference>
<feature type="transmembrane region" description="Helical" evidence="1">
    <location>
        <begin position="282"/>
        <end position="299"/>
    </location>
</feature>
<dbReference type="RefSeq" id="WP_262874169.1">
    <property type="nucleotide sequence ID" value="NZ_BAABKW010000012.1"/>
</dbReference>
<reference evidence="3" key="1">
    <citation type="journal article" date="2019" name="Int. J. Syst. Evol. Microbiol.">
        <title>The Global Catalogue of Microorganisms (GCM) 10K type strain sequencing project: providing services to taxonomists for standard genome sequencing and annotation.</title>
        <authorList>
            <consortium name="The Broad Institute Genomics Platform"/>
            <consortium name="The Broad Institute Genome Sequencing Center for Infectious Disease"/>
            <person name="Wu L."/>
            <person name="Ma J."/>
        </authorList>
    </citation>
    <scope>NUCLEOTIDE SEQUENCE [LARGE SCALE GENOMIC DNA]</scope>
    <source>
        <strain evidence="3">CGMCC 1.15772</strain>
    </source>
</reference>
<protein>
    <submittedName>
        <fullName evidence="2">CynX/NimT family MFS transporter</fullName>
    </submittedName>
</protein>
<feature type="transmembrane region" description="Helical" evidence="1">
    <location>
        <begin position="105"/>
        <end position="128"/>
    </location>
</feature>
<proteinExistence type="predicted"/>
<gene>
    <name evidence="2" type="ORF">ACFQRL_09770</name>
</gene>